<dbReference type="InterPro" id="IPR048494">
    <property type="entry name" value="Dit-like_N"/>
</dbReference>
<evidence type="ECO:0000259" key="1">
    <source>
        <dbReference type="Pfam" id="PF21821"/>
    </source>
</evidence>
<feature type="domain" description="Dit-like phage tail protein N-terminal" evidence="1">
    <location>
        <begin position="25"/>
        <end position="154"/>
    </location>
</feature>
<dbReference type="AlphaFoldDB" id="A0A1G5RDX7"/>
<sequence>MDILSALFQQQTRSFGTESMLLVPSVVIAEKHTDALEITEHPVEIGAAVSDHAYKKPSEITMELGFAGGGSLLDFVDTSKIGLSMGLSPKETYQKILDLQELREPFNVITGKRTYENMLIKAIEVTTDRHSENVLLCTLTLREVIITSTQKVQVAQKEVMKTGVSTSAVENSGTKTLKPVNESVLSEIKEGAVNAFKSYIKGGANGS</sequence>
<accession>A0A1G5RDX7</accession>
<organism evidence="2 3">
    <name type="scientific">Photorhabdus luminescens</name>
    <name type="common">Xenorhabdus luminescens</name>
    <dbReference type="NCBI Taxonomy" id="29488"/>
    <lineage>
        <taxon>Bacteria</taxon>
        <taxon>Pseudomonadati</taxon>
        <taxon>Pseudomonadota</taxon>
        <taxon>Gammaproteobacteria</taxon>
        <taxon>Enterobacterales</taxon>
        <taxon>Morganellaceae</taxon>
        <taxon>Photorhabdus</taxon>
    </lineage>
</organism>
<keyword evidence="3" id="KW-1185">Reference proteome</keyword>
<dbReference type="OrthoDB" id="9814225at2"/>
<dbReference type="RefSeq" id="WP_049583103.1">
    <property type="nucleotide sequence ID" value="NZ_CAWQXX010000031.1"/>
</dbReference>
<name>A0A1G5RDX7_PHOLU</name>
<dbReference type="Pfam" id="PF21821">
    <property type="entry name" value="Dit_like"/>
    <property type="match status" value="1"/>
</dbReference>
<proteinExistence type="predicted"/>
<dbReference type="Proteomes" id="UP000183223">
    <property type="component" value="Unassembled WGS sequence"/>
</dbReference>
<gene>
    <name evidence="2" type="ORF">SAMN02982990_03989</name>
</gene>
<evidence type="ECO:0000313" key="3">
    <source>
        <dbReference type="Proteomes" id="UP000183223"/>
    </source>
</evidence>
<reference evidence="3" key="1">
    <citation type="submission" date="2016-10" db="EMBL/GenBank/DDBJ databases">
        <authorList>
            <person name="Varghese N."/>
            <person name="Submissions S."/>
        </authorList>
    </citation>
    <scope>NUCLEOTIDE SEQUENCE [LARGE SCALE GENOMIC DNA]</scope>
    <source>
        <strain evidence="3">ATCC 29999</strain>
    </source>
</reference>
<dbReference type="GeneID" id="45656103"/>
<protein>
    <recommendedName>
        <fullName evidence="1">Dit-like phage tail protein N-terminal domain-containing protein</fullName>
    </recommendedName>
</protein>
<evidence type="ECO:0000313" key="2">
    <source>
        <dbReference type="EMBL" id="SCZ72206.1"/>
    </source>
</evidence>
<dbReference type="EMBL" id="FMWJ01000028">
    <property type="protein sequence ID" value="SCZ72206.1"/>
    <property type="molecule type" value="Genomic_DNA"/>
</dbReference>